<reference evidence="10" key="1">
    <citation type="submission" date="2016-04" db="EMBL/GenBank/DDBJ databases">
        <authorList>
            <person name="Evans L.H."/>
            <person name="Alamgir A."/>
            <person name="Owens N."/>
            <person name="Weber N.D."/>
            <person name="Virtaneva K."/>
            <person name="Barbian K."/>
            <person name="Babar A."/>
            <person name="Rosenke K."/>
        </authorList>
    </citation>
    <scope>NUCLEOTIDE SEQUENCE</scope>
    <source>
        <strain evidence="10">86-1</strain>
    </source>
</reference>
<gene>
    <name evidence="10" type="ORF">KL86DYS1_30672</name>
</gene>
<evidence type="ECO:0000256" key="5">
    <source>
        <dbReference type="ARBA" id="ARBA00022729"/>
    </source>
</evidence>
<dbReference type="AlphaFoldDB" id="A0A212JWF6"/>
<evidence type="ECO:0000256" key="2">
    <source>
        <dbReference type="ARBA" id="ARBA00022448"/>
    </source>
</evidence>
<evidence type="ECO:0000256" key="7">
    <source>
        <dbReference type="ARBA" id="ARBA00023237"/>
    </source>
</evidence>
<dbReference type="GO" id="GO:0009279">
    <property type="term" value="C:cell outer membrane"/>
    <property type="evidence" value="ECO:0007669"/>
    <property type="project" value="UniProtKB-SubCell"/>
</dbReference>
<evidence type="ECO:0000256" key="4">
    <source>
        <dbReference type="ARBA" id="ARBA00022692"/>
    </source>
</evidence>
<comment type="subcellular location">
    <subcellularLocation>
        <location evidence="1 8">Cell outer membrane</location>
        <topology evidence="1 8">Multi-pass membrane protein</topology>
    </subcellularLocation>
</comment>
<dbReference type="Gene3D" id="2.170.130.10">
    <property type="entry name" value="TonB-dependent receptor, plug domain"/>
    <property type="match status" value="1"/>
</dbReference>
<dbReference type="FunFam" id="2.60.40.1120:FF:000003">
    <property type="entry name" value="Outer membrane protein Omp121"/>
    <property type="match status" value="1"/>
</dbReference>
<dbReference type="InterPro" id="IPR037066">
    <property type="entry name" value="Plug_dom_sf"/>
</dbReference>
<dbReference type="NCBIfam" id="TIGR04056">
    <property type="entry name" value="OMP_RagA_SusC"/>
    <property type="match status" value="1"/>
</dbReference>
<dbReference type="InterPro" id="IPR036942">
    <property type="entry name" value="Beta-barrel_TonB_sf"/>
</dbReference>
<proteinExistence type="inferred from homology"/>
<dbReference type="GO" id="GO:0044718">
    <property type="term" value="P:siderophore transmembrane transport"/>
    <property type="evidence" value="ECO:0007669"/>
    <property type="project" value="TreeGrafter"/>
</dbReference>
<comment type="similarity">
    <text evidence="8">Belongs to the TonB-dependent receptor family.</text>
</comment>
<protein>
    <submittedName>
        <fullName evidence="10">SusC/RagA family TonB-linked outer membrane protein</fullName>
    </submittedName>
</protein>
<evidence type="ECO:0000256" key="6">
    <source>
        <dbReference type="ARBA" id="ARBA00023136"/>
    </source>
</evidence>
<dbReference type="EMBL" id="FLUM01000003">
    <property type="protein sequence ID" value="SBW03800.1"/>
    <property type="molecule type" value="Genomic_DNA"/>
</dbReference>
<name>A0A212JWF6_9BACT</name>
<dbReference type="InterPro" id="IPR011662">
    <property type="entry name" value="Secretin/TonB_short_N"/>
</dbReference>
<dbReference type="Gene3D" id="2.60.40.1120">
    <property type="entry name" value="Carboxypeptidase-like, regulatory domain"/>
    <property type="match status" value="1"/>
</dbReference>
<dbReference type="InterPro" id="IPR023996">
    <property type="entry name" value="TonB-dep_OMP_SusC/RagA"/>
</dbReference>
<evidence type="ECO:0000259" key="9">
    <source>
        <dbReference type="SMART" id="SM00965"/>
    </source>
</evidence>
<dbReference type="PROSITE" id="PS52016">
    <property type="entry name" value="TONB_DEPENDENT_REC_3"/>
    <property type="match status" value="1"/>
</dbReference>
<evidence type="ECO:0000256" key="3">
    <source>
        <dbReference type="ARBA" id="ARBA00022452"/>
    </source>
</evidence>
<dbReference type="InterPro" id="IPR008969">
    <property type="entry name" value="CarboxyPept-like_regulatory"/>
</dbReference>
<evidence type="ECO:0000313" key="10">
    <source>
        <dbReference type="EMBL" id="SBW03800.1"/>
    </source>
</evidence>
<dbReference type="Gene3D" id="3.55.50.30">
    <property type="match status" value="1"/>
</dbReference>
<keyword evidence="7 8" id="KW-0998">Cell outer membrane</keyword>
<keyword evidence="4 8" id="KW-0812">Transmembrane</keyword>
<sequence length="1143" mass="127453">MKPISFGKVKRRIFSSKIFITMKICFLLLFCFAVQAFSSNSYSQTTNLTLNMENVSVEEVLNQIERQTEFRFLYNKNLVDVNRKVSVSLNRKNITEVLSQLFRNSNTSYTIKDRQIVLSHSDTVNDFPQQDVIPVTGIIHDQDGMPLPGVSIVLKGTTNGTMSDPDGRFSINAPANSTLLITYVGFVPQEIKVNNKKEINIVLNEDTKLLEEVVVVGYGTVLRKNLTTSISSVKTDDISKAANSNMSQLLLGRAAGLQATIASPQPGGNVNLSIRGAGDPIYIVDGVMMPAGSLEVGAGKTGLPSSVNRAGLAGLNPSDIESVEILKDASASIYGIGASNGVVLITTKKGKEGKPRIVYEGNFSVVKNRSYLNVLDAQEYMNLANVFNKENYLYNKNMYPYGENTFDNNWTPVFTPQQIQAAQTTDWKDYVLKTGSIWNQNITINGGTDALRYYLGGNYYKYDGSVANAGMERYALRTNISSQLLPFLKLTAIVNVNQNNYTNSSVGADSGNQGDHGSGALQAALSYPSNMPLKDENGKYSIYQNIPNPQAMLDINDRTKTNGFYTNFAIDVDVIKNMLAVKLLYGINKENADRSTYIPSDLYFGQMYKSRGHLGYSKRQNETLEATLSFQKQFGELMRVDAVVGMGKYLENFSGMDISYENANDQINNDNIGAADGPFYPSSFRGKNEKRSQFARASVDLLDRYVLAGTLRRDGTDKFFPDKKYSYFPSVSLAWKLSNESFMKGLSFVNLLKIRGSYGQTGSDNLGTALYGLFSPSENHIKFGGNSITYIPYLMIGADYPDVSWEKTKMKNIGLDFSLFRDRVWGSFDIFRNDVTRLLGEAPTAPLGMLGVRPINGGHYKRVGWDASVNTNNMQTPQFKWTSLITLSKYNILWVERMPNYDYQVYQKRKNEPMNAYYYYNVTGIINMDRSNMPESQKTLPLDAQKPGYPIIEDRNGDGRITTEDIHMENAVPDIYVGFGNTFTYKDFDLDIFMYGQFGLKKYNYAYAWALPGELSKLNPPNSNEYAYTIWNSQTNPNGARAGIASMKTVSLPGNAQTNTDIQNASFLRVRNITFGYNLNGRKLGDLGKYVTNIRLFADVQNPFLFTNYDGFDPEINTGGGSSKAKAEYPQTVTYSFGAKITF</sequence>
<evidence type="ECO:0000256" key="1">
    <source>
        <dbReference type="ARBA" id="ARBA00004571"/>
    </source>
</evidence>
<keyword evidence="3 8" id="KW-1134">Transmembrane beta strand</keyword>
<dbReference type="InterPro" id="IPR039426">
    <property type="entry name" value="TonB-dep_rcpt-like"/>
</dbReference>
<keyword evidence="5" id="KW-0732">Signal</keyword>
<dbReference type="InterPro" id="IPR012910">
    <property type="entry name" value="Plug_dom"/>
</dbReference>
<dbReference type="Pfam" id="PF13715">
    <property type="entry name" value="CarbopepD_reg_2"/>
    <property type="match status" value="1"/>
</dbReference>
<organism evidence="10">
    <name type="scientific">uncultured Dysgonomonas sp</name>
    <dbReference type="NCBI Taxonomy" id="206096"/>
    <lineage>
        <taxon>Bacteria</taxon>
        <taxon>Pseudomonadati</taxon>
        <taxon>Bacteroidota</taxon>
        <taxon>Bacteroidia</taxon>
        <taxon>Bacteroidales</taxon>
        <taxon>Dysgonomonadaceae</taxon>
        <taxon>Dysgonomonas</taxon>
        <taxon>environmental samples</taxon>
    </lineage>
</organism>
<dbReference type="GO" id="GO:0015344">
    <property type="term" value="F:siderophore uptake transmembrane transporter activity"/>
    <property type="evidence" value="ECO:0007669"/>
    <property type="project" value="TreeGrafter"/>
</dbReference>
<keyword evidence="6 8" id="KW-0472">Membrane</keyword>
<dbReference type="Pfam" id="PF07715">
    <property type="entry name" value="Plug"/>
    <property type="match status" value="1"/>
</dbReference>
<dbReference type="PANTHER" id="PTHR30069">
    <property type="entry name" value="TONB-DEPENDENT OUTER MEMBRANE RECEPTOR"/>
    <property type="match status" value="1"/>
</dbReference>
<dbReference type="PANTHER" id="PTHR30069:SF29">
    <property type="entry name" value="HEMOGLOBIN AND HEMOGLOBIN-HAPTOGLOBIN-BINDING PROTEIN 1-RELATED"/>
    <property type="match status" value="1"/>
</dbReference>
<dbReference type="Pfam" id="PF07660">
    <property type="entry name" value="STN"/>
    <property type="match status" value="1"/>
</dbReference>
<dbReference type="InterPro" id="IPR023997">
    <property type="entry name" value="TonB-dep_OMP_SusC/RagA_CS"/>
</dbReference>
<feature type="domain" description="Secretin/TonB short N-terminal" evidence="9">
    <location>
        <begin position="70"/>
        <end position="121"/>
    </location>
</feature>
<dbReference type="SUPFAM" id="SSF49464">
    <property type="entry name" value="Carboxypeptidase regulatory domain-like"/>
    <property type="match status" value="1"/>
</dbReference>
<dbReference type="Gene3D" id="2.40.170.20">
    <property type="entry name" value="TonB-dependent receptor, beta-barrel domain"/>
    <property type="match status" value="1"/>
</dbReference>
<dbReference type="SMART" id="SM00965">
    <property type="entry name" value="STN"/>
    <property type="match status" value="1"/>
</dbReference>
<accession>A0A212JWF6</accession>
<dbReference type="SUPFAM" id="SSF56935">
    <property type="entry name" value="Porins"/>
    <property type="match status" value="1"/>
</dbReference>
<dbReference type="NCBIfam" id="TIGR04057">
    <property type="entry name" value="SusC_RagA_signa"/>
    <property type="match status" value="1"/>
</dbReference>
<evidence type="ECO:0000256" key="8">
    <source>
        <dbReference type="PROSITE-ProRule" id="PRU01360"/>
    </source>
</evidence>
<keyword evidence="2 8" id="KW-0813">Transport</keyword>